<reference evidence="2" key="1">
    <citation type="journal article" date="2023" name="G3 (Bethesda)">
        <title>A reference genome for the long-term kleptoplast-retaining sea slug Elysia crispata morphotype clarki.</title>
        <authorList>
            <person name="Eastman K.E."/>
            <person name="Pendleton A.L."/>
            <person name="Shaikh M.A."/>
            <person name="Suttiyut T."/>
            <person name="Ogas R."/>
            <person name="Tomko P."/>
            <person name="Gavelis G."/>
            <person name="Widhalm J.R."/>
            <person name="Wisecaver J.H."/>
        </authorList>
    </citation>
    <scope>NUCLEOTIDE SEQUENCE</scope>
    <source>
        <strain evidence="2">ECLA1</strain>
    </source>
</reference>
<keyword evidence="3" id="KW-1185">Reference proteome</keyword>
<evidence type="ECO:0000313" key="2">
    <source>
        <dbReference type="EMBL" id="KAK3777064.1"/>
    </source>
</evidence>
<feature type="region of interest" description="Disordered" evidence="1">
    <location>
        <begin position="40"/>
        <end position="72"/>
    </location>
</feature>
<dbReference type="Proteomes" id="UP001283361">
    <property type="component" value="Unassembled WGS sequence"/>
</dbReference>
<accession>A0AAE0ZX02</accession>
<protein>
    <submittedName>
        <fullName evidence="2">Uncharacterized protein</fullName>
    </submittedName>
</protein>
<name>A0AAE0ZX02_9GAST</name>
<sequence>MCSVCGYSLSDHLSSVHHGTSKCKHQSLMAFEEPHYIHDTRSESQQPARDPGLIPVGQEVNADGVGVSQHWE</sequence>
<dbReference type="EMBL" id="JAWDGP010003139">
    <property type="protein sequence ID" value="KAK3777064.1"/>
    <property type="molecule type" value="Genomic_DNA"/>
</dbReference>
<evidence type="ECO:0000313" key="3">
    <source>
        <dbReference type="Proteomes" id="UP001283361"/>
    </source>
</evidence>
<gene>
    <name evidence="2" type="ORF">RRG08_008911</name>
</gene>
<comment type="caution">
    <text evidence="2">The sequence shown here is derived from an EMBL/GenBank/DDBJ whole genome shotgun (WGS) entry which is preliminary data.</text>
</comment>
<dbReference type="AlphaFoldDB" id="A0AAE0ZX02"/>
<evidence type="ECO:0000256" key="1">
    <source>
        <dbReference type="SAM" id="MobiDB-lite"/>
    </source>
</evidence>
<proteinExistence type="predicted"/>
<organism evidence="2 3">
    <name type="scientific">Elysia crispata</name>
    <name type="common">lettuce slug</name>
    <dbReference type="NCBI Taxonomy" id="231223"/>
    <lineage>
        <taxon>Eukaryota</taxon>
        <taxon>Metazoa</taxon>
        <taxon>Spiralia</taxon>
        <taxon>Lophotrochozoa</taxon>
        <taxon>Mollusca</taxon>
        <taxon>Gastropoda</taxon>
        <taxon>Heterobranchia</taxon>
        <taxon>Euthyneura</taxon>
        <taxon>Panpulmonata</taxon>
        <taxon>Sacoglossa</taxon>
        <taxon>Placobranchoidea</taxon>
        <taxon>Plakobranchidae</taxon>
        <taxon>Elysia</taxon>
    </lineage>
</organism>